<comment type="caution">
    <text evidence="3">The sequence shown here is derived from an EMBL/GenBank/DDBJ whole genome shotgun (WGS) entry which is preliminary data.</text>
</comment>
<accession>A0A0B1ZRE8</accession>
<dbReference type="Pfam" id="PF04536">
    <property type="entry name" value="TPM_phosphatase"/>
    <property type="match status" value="1"/>
</dbReference>
<dbReference type="EMBL" id="JTDI01000003">
    <property type="protein sequence ID" value="KHK91823.1"/>
    <property type="molecule type" value="Genomic_DNA"/>
</dbReference>
<sequence>MSAPTYLTQEDHARISDAVARAELQSAGEIVTILADRSDGYTDIQLAWSAAASLLVLGALVIAPDFYMGLYDQFFAGWGHEWTPRAILSLAAGLVALKFGAVFLLQFWQPLKFWLIPPPVKTARVHDRAIRAFKIGAERRTVGRTGVLIYLSMREHRAEIVADEAIATKVEPEVWGDAMAAMLGHVREGRIAEGMSVAVEKVGAIIAPHFPRADDDVNELPDRLIEV</sequence>
<feature type="transmembrane region" description="Helical" evidence="1">
    <location>
        <begin position="46"/>
        <end position="67"/>
    </location>
</feature>
<dbReference type="STRING" id="1348853.LK12_13855"/>
<protein>
    <submittedName>
        <fullName evidence="3">Membrane protein</fullName>
    </submittedName>
</protein>
<dbReference type="Proteomes" id="UP000031057">
    <property type="component" value="Unassembled WGS sequence"/>
</dbReference>
<feature type="domain" description="TPM" evidence="2">
    <location>
        <begin position="142"/>
        <end position="204"/>
    </location>
</feature>
<reference evidence="3 4" key="1">
    <citation type="submission" date="2014-10" db="EMBL/GenBank/DDBJ databases">
        <title>Genome sequence of Novosphingobium malaysiense MUSC 273(T).</title>
        <authorList>
            <person name="Lee L.-H."/>
        </authorList>
    </citation>
    <scope>NUCLEOTIDE SEQUENCE [LARGE SCALE GENOMIC DNA]</scope>
    <source>
        <strain evidence="3 4">MUSC 273</strain>
    </source>
</reference>
<keyword evidence="1" id="KW-0472">Membrane</keyword>
<dbReference type="RefSeq" id="WP_039284735.1">
    <property type="nucleotide sequence ID" value="NZ_JTDI01000003.1"/>
</dbReference>
<keyword evidence="1" id="KW-0812">Transmembrane</keyword>
<dbReference type="Gene3D" id="3.10.310.50">
    <property type="match status" value="1"/>
</dbReference>
<organism evidence="3 4">
    <name type="scientific">Novosphingobium malaysiense</name>
    <dbReference type="NCBI Taxonomy" id="1348853"/>
    <lineage>
        <taxon>Bacteria</taxon>
        <taxon>Pseudomonadati</taxon>
        <taxon>Pseudomonadota</taxon>
        <taxon>Alphaproteobacteria</taxon>
        <taxon>Sphingomonadales</taxon>
        <taxon>Sphingomonadaceae</taxon>
        <taxon>Novosphingobium</taxon>
    </lineage>
</organism>
<evidence type="ECO:0000256" key="1">
    <source>
        <dbReference type="SAM" id="Phobius"/>
    </source>
</evidence>
<dbReference type="PANTHER" id="PTHR30373:SF8">
    <property type="entry name" value="BLL7265 PROTEIN"/>
    <property type="match status" value="1"/>
</dbReference>
<evidence type="ECO:0000259" key="2">
    <source>
        <dbReference type="Pfam" id="PF04536"/>
    </source>
</evidence>
<dbReference type="InterPro" id="IPR007621">
    <property type="entry name" value="TPM_dom"/>
</dbReference>
<proteinExistence type="predicted"/>
<gene>
    <name evidence="3" type="ORF">LK12_13855</name>
</gene>
<keyword evidence="1" id="KW-1133">Transmembrane helix</keyword>
<evidence type="ECO:0000313" key="4">
    <source>
        <dbReference type="Proteomes" id="UP000031057"/>
    </source>
</evidence>
<name>A0A0B1ZRE8_9SPHN</name>
<feature type="transmembrane region" description="Helical" evidence="1">
    <location>
        <begin position="87"/>
        <end position="108"/>
    </location>
</feature>
<keyword evidence="4" id="KW-1185">Reference proteome</keyword>
<evidence type="ECO:0000313" key="3">
    <source>
        <dbReference type="EMBL" id="KHK91823.1"/>
    </source>
</evidence>
<dbReference type="OrthoDB" id="5825388at2"/>
<dbReference type="PANTHER" id="PTHR30373">
    <property type="entry name" value="UPF0603 PROTEIN YGCG"/>
    <property type="match status" value="1"/>
</dbReference>
<dbReference type="AlphaFoldDB" id="A0A0B1ZRE8"/>